<dbReference type="GO" id="GO:0005737">
    <property type="term" value="C:cytoplasm"/>
    <property type="evidence" value="ECO:0007669"/>
    <property type="project" value="InterPro"/>
</dbReference>
<dbReference type="HAMAP" id="MF_00225">
    <property type="entry name" value="DHO_dh_type2"/>
    <property type="match status" value="1"/>
</dbReference>
<comment type="cofactor">
    <cofactor evidence="11">
        <name>FMN</name>
        <dbReference type="ChEBI" id="CHEBI:58210"/>
    </cofactor>
    <text evidence="11">Binds 1 FMN per subunit.</text>
</comment>
<dbReference type="Gene3D" id="3.20.20.70">
    <property type="entry name" value="Aldolase class I"/>
    <property type="match status" value="1"/>
</dbReference>
<dbReference type="Pfam" id="PF01180">
    <property type="entry name" value="DHO_dh"/>
    <property type="match status" value="1"/>
</dbReference>
<dbReference type="GO" id="GO:0106430">
    <property type="term" value="F:dihydroorotate dehydrogenase (quinone) activity"/>
    <property type="evidence" value="ECO:0007669"/>
    <property type="project" value="UniProtKB-EC"/>
</dbReference>
<comment type="similarity">
    <text evidence="4 11">Belongs to the dihydroorotate dehydrogenase family. Type 2 subfamily.</text>
</comment>
<feature type="binding site" evidence="11">
    <location>
        <begin position="73"/>
        <end position="77"/>
    </location>
    <ligand>
        <name>FMN</name>
        <dbReference type="ChEBI" id="CHEBI:58210"/>
    </ligand>
</feature>
<dbReference type="Proteomes" id="UP000663792">
    <property type="component" value="Unassembled WGS sequence"/>
</dbReference>
<dbReference type="InterPro" id="IPR001295">
    <property type="entry name" value="Dihydroorotate_DH_CS"/>
</dbReference>
<evidence type="ECO:0000313" key="13">
    <source>
        <dbReference type="EMBL" id="MBM9468230.1"/>
    </source>
</evidence>
<evidence type="ECO:0000256" key="8">
    <source>
        <dbReference type="ARBA" id="ARBA00023002"/>
    </source>
</evidence>
<comment type="caution">
    <text evidence="13">The sequence shown here is derived from an EMBL/GenBank/DDBJ whole genome shotgun (WGS) entry which is preliminary data.</text>
</comment>
<evidence type="ECO:0000256" key="6">
    <source>
        <dbReference type="ARBA" id="ARBA00022643"/>
    </source>
</evidence>
<evidence type="ECO:0000259" key="12">
    <source>
        <dbReference type="Pfam" id="PF01180"/>
    </source>
</evidence>
<feature type="binding site" evidence="11">
    <location>
        <position position="184"/>
    </location>
    <ligand>
        <name>FMN</name>
        <dbReference type="ChEBI" id="CHEBI:58210"/>
    </ligand>
</feature>
<keyword evidence="7 11" id="KW-0665">Pyrimidine biosynthesis</keyword>
<name>A0A938YI52_9ACTN</name>
<evidence type="ECO:0000256" key="2">
    <source>
        <dbReference type="ARBA" id="ARBA00004370"/>
    </source>
</evidence>
<dbReference type="InterPro" id="IPR005720">
    <property type="entry name" value="Dihydroorotate_DH_cat"/>
</dbReference>
<feature type="binding site" evidence="11">
    <location>
        <position position="189"/>
    </location>
    <ligand>
        <name>substrate</name>
    </ligand>
</feature>
<comment type="function">
    <text evidence="1 11">Catalyzes the conversion of dihydroorotate to orotate with quinone as electron acceptor.</text>
</comment>
<comment type="pathway">
    <text evidence="3 11">Pyrimidine metabolism; UMP biosynthesis via de novo pathway; orotate from (S)-dihydroorotate (quinone route): step 1/1.</text>
</comment>
<feature type="binding site" evidence="11">
    <location>
        <position position="77"/>
    </location>
    <ligand>
        <name>substrate</name>
    </ligand>
</feature>
<keyword evidence="11" id="KW-1003">Cell membrane</keyword>
<dbReference type="NCBIfam" id="NF003652">
    <property type="entry name" value="PRK05286.2-5"/>
    <property type="match status" value="1"/>
</dbReference>
<gene>
    <name evidence="11" type="primary">pyrD</name>
    <name evidence="13" type="ORF">JL106_13175</name>
</gene>
<comment type="catalytic activity">
    <reaction evidence="10 11">
        <text>(S)-dihydroorotate + a quinone = orotate + a quinol</text>
        <dbReference type="Rhea" id="RHEA:30187"/>
        <dbReference type="ChEBI" id="CHEBI:24646"/>
        <dbReference type="ChEBI" id="CHEBI:30839"/>
        <dbReference type="ChEBI" id="CHEBI:30864"/>
        <dbReference type="ChEBI" id="CHEBI:132124"/>
        <dbReference type="EC" id="1.3.5.2"/>
    </reaction>
</comment>
<dbReference type="RefSeq" id="WP_205261169.1">
    <property type="nucleotide sequence ID" value="NZ_JAERWK010000016.1"/>
</dbReference>
<keyword evidence="8 11" id="KW-0560">Oxidoreductase</keyword>
<comment type="subcellular location">
    <subcellularLocation>
        <location evidence="11">Cell membrane</location>
        <topology evidence="11">Peripheral membrane protein</topology>
    </subcellularLocation>
    <subcellularLocation>
        <location evidence="2">Membrane</location>
    </subcellularLocation>
</comment>
<dbReference type="AlphaFoldDB" id="A0A938YI52"/>
<protein>
    <recommendedName>
        <fullName evidence="11">Dihydroorotate dehydrogenase (quinone)</fullName>
        <ecNumber evidence="11">1.3.5.2</ecNumber>
    </recommendedName>
    <alternativeName>
        <fullName evidence="11">DHOdehase</fullName>
        <shortName evidence="11">DHOD</shortName>
        <shortName evidence="11">DHODase</shortName>
    </alternativeName>
    <alternativeName>
        <fullName evidence="11">Dihydroorotate oxidase</fullName>
    </alternativeName>
</protein>
<feature type="binding site" evidence="11">
    <location>
        <position position="151"/>
    </location>
    <ligand>
        <name>FMN</name>
        <dbReference type="ChEBI" id="CHEBI:58210"/>
    </ligand>
</feature>
<dbReference type="GO" id="GO:0006207">
    <property type="term" value="P:'de novo' pyrimidine nucleobase biosynthetic process"/>
    <property type="evidence" value="ECO:0007669"/>
    <property type="project" value="UniProtKB-UniRule"/>
</dbReference>
<proteinExistence type="inferred from homology"/>
<feature type="binding site" evidence="11">
    <location>
        <position position="184"/>
    </location>
    <ligand>
        <name>substrate</name>
    </ligand>
</feature>
<evidence type="ECO:0000313" key="14">
    <source>
        <dbReference type="Proteomes" id="UP000663792"/>
    </source>
</evidence>
<keyword evidence="9 11" id="KW-0472">Membrane</keyword>
<keyword evidence="5 11" id="KW-0285">Flavoprotein</keyword>
<feature type="binding site" evidence="11">
    <location>
        <position position="311"/>
    </location>
    <ligand>
        <name>FMN</name>
        <dbReference type="ChEBI" id="CHEBI:58210"/>
    </ligand>
</feature>
<organism evidence="13 14">
    <name type="scientific">Nakamurella leprariae</name>
    <dbReference type="NCBI Taxonomy" id="2803911"/>
    <lineage>
        <taxon>Bacteria</taxon>
        <taxon>Bacillati</taxon>
        <taxon>Actinomycetota</taxon>
        <taxon>Actinomycetes</taxon>
        <taxon>Nakamurellales</taxon>
        <taxon>Nakamurellaceae</taxon>
        <taxon>Nakamurella</taxon>
    </lineage>
</organism>
<comment type="subunit">
    <text evidence="11">Monomer.</text>
</comment>
<evidence type="ECO:0000256" key="10">
    <source>
        <dbReference type="ARBA" id="ARBA00048639"/>
    </source>
</evidence>
<dbReference type="EC" id="1.3.5.2" evidence="11"/>
<evidence type="ECO:0000256" key="9">
    <source>
        <dbReference type="ARBA" id="ARBA00023136"/>
    </source>
</evidence>
<evidence type="ECO:0000256" key="1">
    <source>
        <dbReference type="ARBA" id="ARBA00003125"/>
    </source>
</evidence>
<feature type="binding site" evidence="11">
    <location>
        <position position="284"/>
    </location>
    <ligand>
        <name>FMN</name>
        <dbReference type="ChEBI" id="CHEBI:58210"/>
    </ligand>
</feature>
<feature type="binding site" evidence="11">
    <location>
        <position position="258"/>
    </location>
    <ligand>
        <name>FMN</name>
        <dbReference type="ChEBI" id="CHEBI:58210"/>
    </ligand>
</feature>
<keyword evidence="14" id="KW-1185">Reference proteome</keyword>
<evidence type="ECO:0000256" key="11">
    <source>
        <dbReference type="HAMAP-Rule" id="MF_00225"/>
    </source>
</evidence>
<dbReference type="NCBIfam" id="TIGR01036">
    <property type="entry name" value="pyrD_sub2"/>
    <property type="match status" value="1"/>
</dbReference>
<reference evidence="13" key="1">
    <citation type="submission" date="2021-01" db="EMBL/GenBank/DDBJ databases">
        <title>YIM 132084 draft genome.</title>
        <authorList>
            <person name="An D."/>
        </authorList>
    </citation>
    <scope>NUCLEOTIDE SEQUENCE</scope>
    <source>
        <strain evidence="13">YIM 132084</strain>
    </source>
</reference>
<accession>A0A938YI52</accession>
<feature type="binding site" evidence="11">
    <location>
        <position position="97"/>
    </location>
    <ligand>
        <name>FMN</name>
        <dbReference type="ChEBI" id="CHEBI:58210"/>
    </ligand>
</feature>
<dbReference type="CDD" id="cd04738">
    <property type="entry name" value="DHOD_2_like"/>
    <property type="match status" value="1"/>
</dbReference>
<dbReference type="PANTHER" id="PTHR48109">
    <property type="entry name" value="DIHYDROOROTATE DEHYDROGENASE (QUINONE), MITOCHONDRIAL-RELATED"/>
    <property type="match status" value="1"/>
</dbReference>
<evidence type="ECO:0000256" key="7">
    <source>
        <dbReference type="ARBA" id="ARBA00022975"/>
    </source>
</evidence>
<dbReference type="GO" id="GO:0005886">
    <property type="term" value="C:plasma membrane"/>
    <property type="evidence" value="ECO:0007669"/>
    <property type="project" value="UniProtKB-SubCell"/>
</dbReference>
<dbReference type="InterPro" id="IPR005719">
    <property type="entry name" value="Dihydroorotate_DH_2"/>
</dbReference>
<dbReference type="InterPro" id="IPR013785">
    <property type="entry name" value="Aldolase_TIM"/>
</dbReference>
<feature type="domain" description="Dihydroorotate dehydrogenase catalytic" evidence="12">
    <location>
        <begin position="58"/>
        <end position="351"/>
    </location>
</feature>
<evidence type="ECO:0000256" key="3">
    <source>
        <dbReference type="ARBA" id="ARBA00005161"/>
    </source>
</evidence>
<dbReference type="InterPro" id="IPR050074">
    <property type="entry name" value="DHO_dehydrogenase"/>
</dbReference>
<keyword evidence="6 11" id="KW-0288">FMN</keyword>
<evidence type="ECO:0000256" key="5">
    <source>
        <dbReference type="ARBA" id="ARBA00022630"/>
    </source>
</evidence>
<feature type="active site" description="Nucleophile" evidence="11">
    <location>
        <position position="187"/>
    </location>
</feature>
<dbReference type="GO" id="GO:0044205">
    <property type="term" value="P:'de novo' UMP biosynthetic process"/>
    <property type="evidence" value="ECO:0007669"/>
    <property type="project" value="UniProtKB-UniRule"/>
</dbReference>
<evidence type="ECO:0000256" key="4">
    <source>
        <dbReference type="ARBA" id="ARBA00005359"/>
    </source>
</evidence>
<feature type="binding site" evidence="11">
    <location>
        <begin position="122"/>
        <end position="126"/>
    </location>
    <ligand>
        <name>substrate</name>
    </ligand>
</feature>
<sequence length="367" mass="37660">MSTAGLYEKALRPVLFRMGGGDAETAHHRTLTALTAVGRTAAGRRALRVLAAAPATPVQAFGLSFPGVVGLAAGMDKNGTAVRAWPALGFGHVEVGTVTAQPQPGNDRPRLFRLPESRALINRMGFNNAGAAALARTLRAAGPTGVPIGVSLGKSKVTPLEDAVGDYLSSLRAVVDVADYVAVNVSSPNTPGLRALQDRGPLDELLDALTVEARRLSEGTGRAPVPVLVKIAPDLTDEAVAQLLEVCQDRGVSGVIATNTTLSRDGVAGPEQPLAAAQAGGLSGRPLAARAAEVVAFVTRHTDLPVIGVGGIGEPDDALAMLDAGATLLQVYTGFIYAGPALVGRINRAVADRAGQHIDPRTDGSPR</sequence>
<dbReference type="PANTHER" id="PTHR48109:SF4">
    <property type="entry name" value="DIHYDROOROTATE DEHYDROGENASE (QUINONE), MITOCHONDRIAL"/>
    <property type="match status" value="1"/>
</dbReference>
<dbReference type="SUPFAM" id="SSF51395">
    <property type="entry name" value="FMN-linked oxidoreductases"/>
    <property type="match status" value="1"/>
</dbReference>
<feature type="binding site" evidence="11">
    <location>
        <begin position="332"/>
        <end position="333"/>
    </location>
    <ligand>
        <name>FMN</name>
        <dbReference type="ChEBI" id="CHEBI:58210"/>
    </ligand>
</feature>
<feature type="binding site" evidence="11">
    <location>
        <position position="230"/>
    </location>
    <ligand>
        <name>FMN</name>
        <dbReference type="ChEBI" id="CHEBI:58210"/>
    </ligand>
</feature>
<dbReference type="EMBL" id="JAERWK010000016">
    <property type="protein sequence ID" value="MBM9468230.1"/>
    <property type="molecule type" value="Genomic_DNA"/>
</dbReference>
<dbReference type="PROSITE" id="PS00911">
    <property type="entry name" value="DHODEHASE_1"/>
    <property type="match status" value="1"/>
</dbReference>
<feature type="binding site" evidence="11">
    <location>
        <begin position="259"/>
        <end position="260"/>
    </location>
    <ligand>
        <name>substrate</name>
    </ligand>
</feature>